<organism evidence="1">
    <name type="scientific">Anguilla anguilla</name>
    <name type="common">European freshwater eel</name>
    <name type="synonym">Muraena anguilla</name>
    <dbReference type="NCBI Taxonomy" id="7936"/>
    <lineage>
        <taxon>Eukaryota</taxon>
        <taxon>Metazoa</taxon>
        <taxon>Chordata</taxon>
        <taxon>Craniata</taxon>
        <taxon>Vertebrata</taxon>
        <taxon>Euteleostomi</taxon>
        <taxon>Actinopterygii</taxon>
        <taxon>Neopterygii</taxon>
        <taxon>Teleostei</taxon>
        <taxon>Anguilliformes</taxon>
        <taxon>Anguillidae</taxon>
        <taxon>Anguilla</taxon>
    </lineage>
</organism>
<dbReference type="EMBL" id="GBXM01052913">
    <property type="protein sequence ID" value="JAH55664.1"/>
    <property type="molecule type" value="Transcribed_RNA"/>
</dbReference>
<protein>
    <submittedName>
        <fullName evidence="1">Uncharacterized protein</fullName>
    </submittedName>
</protein>
<accession>A0A0E9TPL2</accession>
<reference evidence="1" key="2">
    <citation type="journal article" date="2015" name="Fish Shellfish Immunol.">
        <title>Early steps in the European eel (Anguilla anguilla)-Vibrio vulnificus interaction in the gills: Role of the RtxA13 toxin.</title>
        <authorList>
            <person name="Callol A."/>
            <person name="Pajuelo D."/>
            <person name="Ebbesson L."/>
            <person name="Teles M."/>
            <person name="MacKenzie S."/>
            <person name="Amaro C."/>
        </authorList>
    </citation>
    <scope>NUCLEOTIDE SEQUENCE</scope>
</reference>
<sequence>MPVCRAGPAVAVQPKMLHLN</sequence>
<evidence type="ECO:0000313" key="1">
    <source>
        <dbReference type="EMBL" id="JAH55664.1"/>
    </source>
</evidence>
<reference evidence="1" key="1">
    <citation type="submission" date="2014-11" db="EMBL/GenBank/DDBJ databases">
        <authorList>
            <person name="Amaro Gonzalez C."/>
        </authorList>
    </citation>
    <scope>NUCLEOTIDE SEQUENCE</scope>
</reference>
<proteinExistence type="predicted"/>
<dbReference type="AlphaFoldDB" id="A0A0E9TPL2"/>
<name>A0A0E9TPL2_ANGAN</name>